<sequence>MLLIRGCLVTGCAGVCVSRTLIEPRTPGIVTAVWYNGARGRQEPSTDGEVSMGSKPVTTALRAALSFARDQPGQCDERTIESLLWGALGESPDLAEALTGHRDLDFYLGMHDHADVVGFEAGTAERAIAVIEVKLRAAFHWRKPSDKSQLDAYAERSPTASLILVASDKSIANFHARGTGRYHLDGRREFESYDRWNANIVPLDRLYEMLDAALDGLPPDASAETIGRIVARQGV</sequence>
<dbReference type="AlphaFoldDB" id="C0ZZ11"/>
<name>C0ZZ11_RHOE4</name>
<dbReference type="EMBL" id="AP008957">
    <property type="protein sequence ID" value="BAH33596.1"/>
    <property type="molecule type" value="Genomic_DNA"/>
</dbReference>
<evidence type="ECO:0000313" key="2">
    <source>
        <dbReference type="Proteomes" id="UP000002204"/>
    </source>
</evidence>
<dbReference type="HOGENOM" id="CLU_1179470_0_0_11"/>
<dbReference type="Proteomes" id="UP000002204">
    <property type="component" value="Chromosome"/>
</dbReference>
<evidence type="ECO:0000313" key="1">
    <source>
        <dbReference type="EMBL" id="BAH33596.1"/>
    </source>
</evidence>
<protein>
    <submittedName>
        <fullName evidence="1">Uncharacterized protein</fullName>
    </submittedName>
</protein>
<proteinExistence type="predicted"/>
<dbReference type="KEGG" id="rer:RER_28880"/>
<reference evidence="1 2" key="2">
    <citation type="journal article" date="2006" name="Environ. Microbiol.">
        <title>Sequence analysis of three plasmids harboured in Rhodococcus erythropolis strain PR4.</title>
        <authorList>
            <person name="Sekine M."/>
            <person name="Tanikawa S."/>
            <person name="Omata S."/>
            <person name="Saito M."/>
            <person name="Fujisawa T."/>
            <person name="Tsukatani N."/>
            <person name="Tajima T."/>
            <person name="Sekigawa T."/>
            <person name="Kosugi H."/>
            <person name="Matsuo Y."/>
            <person name="Nishiko R."/>
            <person name="Imamura K."/>
            <person name="Ito M."/>
            <person name="Narita H."/>
            <person name="Tago S."/>
            <person name="Fujita N."/>
            <person name="Harayama S."/>
        </authorList>
    </citation>
    <scope>NUCLEOTIDE SEQUENCE [LARGE SCALE GENOMIC DNA]</scope>
    <source>
        <strain evidence="2">PR4 / NBRC 100887</strain>
    </source>
</reference>
<gene>
    <name evidence="1" type="ordered locus">RER_28880</name>
</gene>
<reference evidence="2" key="1">
    <citation type="submission" date="2005-03" db="EMBL/GenBank/DDBJ databases">
        <title>Comparison of the complete genome sequences of Rhodococcus erythropolis PR4 and Rhodococcus opacus B4.</title>
        <authorList>
            <person name="Takarada H."/>
            <person name="Sekine M."/>
            <person name="Hosoyama A."/>
            <person name="Yamada R."/>
            <person name="Fujisawa T."/>
            <person name="Omata S."/>
            <person name="Shimizu A."/>
            <person name="Tsukatani N."/>
            <person name="Tanikawa S."/>
            <person name="Fujita N."/>
            <person name="Harayama S."/>
        </authorList>
    </citation>
    <scope>NUCLEOTIDE SEQUENCE [LARGE SCALE GENOMIC DNA]</scope>
    <source>
        <strain evidence="2">PR4 / NBRC 100887</strain>
    </source>
</reference>
<organism evidence="1 2">
    <name type="scientific">Rhodococcus erythropolis (strain PR4 / NBRC 100887)</name>
    <dbReference type="NCBI Taxonomy" id="234621"/>
    <lineage>
        <taxon>Bacteria</taxon>
        <taxon>Bacillati</taxon>
        <taxon>Actinomycetota</taxon>
        <taxon>Actinomycetes</taxon>
        <taxon>Mycobacteriales</taxon>
        <taxon>Nocardiaceae</taxon>
        <taxon>Rhodococcus</taxon>
        <taxon>Rhodococcus erythropolis group</taxon>
    </lineage>
</organism>
<accession>C0ZZ11</accession>